<evidence type="ECO:0008006" key="4">
    <source>
        <dbReference type="Google" id="ProtNLM"/>
    </source>
</evidence>
<dbReference type="EMBL" id="MKIQ01000027">
    <property type="protein sequence ID" value="OFI46895.1"/>
    <property type="molecule type" value="Genomic_DNA"/>
</dbReference>
<reference evidence="3" key="1">
    <citation type="submission" date="2016-09" db="EMBL/GenBank/DDBJ databases">
        <title>Draft genome sequence of a novel species of the family Streptococcaceae isolated from flowers.</title>
        <authorList>
            <person name="Chuah L.-O."/>
            <person name="Yap K.-P."/>
            <person name="Thong K.L."/>
            <person name="Liong M.T."/>
            <person name="Ahmad R."/>
            <person name="Rusul G."/>
        </authorList>
    </citation>
    <scope>NUCLEOTIDE SEQUENCE [LARGE SCALE GENOMIC DNA]</scope>
    <source>
        <strain evidence="3">HibF3</strain>
    </source>
</reference>
<dbReference type="RefSeq" id="WP_070788028.1">
    <property type="nucleotide sequence ID" value="NZ_MKIQ01000027.1"/>
</dbReference>
<dbReference type="InterPro" id="IPR017259">
    <property type="entry name" value="UCP037672"/>
</dbReference>
<evidence type="ECO:0000313" key="2">
    <source>
        <dbReference type="EMBL" id="OFI46895.1"/>
    </source>
</evidence>
<keyword evidence="1" id="KW-0812">Transmembrane</keyword>
<feature type="transmembrane region" description="Helical" evidence="1">
    <location>
        <begin position="76"/>
        <end position="94"/>
    </location>
</feature>
<evidence type="ECO:0000313" key="3">
    <source>
        <dbReference type="Proteomes" id="UP000177273"/>
    </source>
</evidence>
<organism evidence="2 3">
    <name type="scientific">Floricoccus penangensis</name>
    <dbReference type="NCBI Taxonomy" id="1859475"/>
    <lineage>
        <taxon>Bacteria</taxon>
        <taxon>Bacillati</taxon>
        <taxon>Bacillota</taxon>
        <taxon>Bacilli</taxon>
        <taxon>Lactobacillales</taxon>
        <taxon>Streptococcaceae</taxon>
        <taxon>Floricoccus</taxon>
    </lineage>
</organism>
<keyword evidence="1" id="KW-1133">Transmembrane helix</keyword>
<comment type="caution">
    <text evidence="2">The sequence shown here is derived from an EMBL/GenBank/DDBJ whole genome shotgun (WGS) entry which is preliminary data.</text>
</comment>
<feature type="transmembrane region" description="Helical" evidence="1">
    <location>
        <begin position="43"/>
        <end position="64"/>
    </location>
</feature>
<proteinExistence type="predicted"/>
<gene>
    <name evidence="2" type="ORF">BG262_03650</name>
</gene>
<name>A0A9Q5NZU0_9LACT</name>
<keyword evidence="3" id="KW-1185">Reference proteome</keyword>
<sequence length="102" mass="11765">MIFILILGLLFIILAIQFRRGKWSRLIAGNTFGDRPKEKVDKAAKTVSNLLIYIGLEFIISYFLDVFIKKGAKISLIGLIPIIIYAFYMIFVYLKAYLKNEI</sequence>
<dbReference type="Proteomes" id="UP000177273">
    <property type="component" value="Unassembled WGS sequence"/>
</dbReference>
<dbReference type="Pfam" id="PF12650">
    <property type="entry name" value="DUF3784"/>
    <property type="match status" value="1"/>
</dbReference>
<accession>A0A9Q5NZU0</accession>
<keyword evidence="1" id="KW-0472">Membrane</keyword>
<dbReference type="AlphaFoldDB" id="A0A9Q5NZU0"/>
<evidence type="ECO:0000256" key="1">
    <source>
        <dbReference type="SAM" id="Phobius"/>
    </source>
</evidence>
<protein>
    <recommendedName>
        <fullName evidence="4">DUF3784 domain-containing protein</fullName>
    </recommendedName>
</protein>
<dbReference type="OrthoDB" id="2330058at2"/>